<name>A0A4T0D696_AURPU</name>
<dbReference type="EMBL" id="QZBU01001087">
    <property type="protein sequence ID" value="TIA56510.1"/>
    <property type="molecule type" value="Genomic_DNA"/>
</dbReference>
<reference evidence="1 2" key="1">
    <citation type="submission" date="2018-10" db="EMBL/GenBank/DDBJ databases">
        <title>Fifty Aureobasidium pullulans genomes reveal a recombining polyextremotolerant generalist.</title>
        <authorList>
            <person name="Gostincar C."/>
            <person name="Turk M."/>
            <person name="Zajc J."/>
            <person name="Gunde-Cimerman N."/>
        </authorList>
    </citation>
    <scope>NUCLEOTIDE SEQUENCE [LARGE SCALE GENOMIC DNA]</scope>
    <source>
        <strain evidence="1 2">EXF-3380</strain>
    </source>
</reference>
<dbReference type="Proteomes" id="UP000304947">
    <property type="component" value="Unassembled WGS sequence"/>
</dbReference>
<protein>
    <recommendedName>
        <fullName evidence="3">Clavaminate synthase-like protein</fullName>
    </recommendedName>
</protein>
<dbReference type="SUPFAM" id="SSF51197">
    <property type="entry name" value="Clavaminate synthase-like"/>
    <property type="match status" value="1"/>
</dbReference>
<proteinExistence type="predicted"/>
<dbReference type="AlphaFoldDB" id="A0A4T0D696"/>
<gene>
    <name evidence="1" type="ORF">D6C83_04027</name>
</gene>
<comment type="caution">
    <text evidence="1">The sequence shown here is derived from an EMBL/GenBank/DDBJ whole genome shotgun (WGS) entry which is preliminary data.</text>
</comment>
<evidence type="ECO:0000313" key="1">
    <source>
        <dbReference type="EMBL" id="TIA56510.1"/>
    </source>
</evidence>
<evidence type="ECO:0000313" key="2">
    <source>
        <dbReference type="Proteomes" id="UP000304947"/>
    </source>
</evidence>
<accession>A0A4T0D696</accession>
<evidence type="ECO:0008006" key="3">
    <source>
        <dbReference type="Google" id="ProtNLM"/>
    </source>
</evidence>
<sequence length="165" mass="18699">MPEDYSLSEEQKQHFLEHGFIKLENCFSLEDEQCKKLMDLHLPRHHDAIPMRDFCPKAWSAICELCGGEDRIDTSTSPGNALSVINDGFIVNVGSKADALKWTQASSQTTASNPDNLTPAQEKLLDPHDRDSWHVDGDFFHHFLDSKEQALLPIVLFGDGWRECM</sequence>
<organism evidence="1 2">
    <name type="scientific">Aureobasidium pullulans</name>
    <name type="common">Black yeast</name>
    <name type="synonym">Pullularia pullulans</name>
    <dbReference type="NCBI Taxonomy" id="5580"/>
    <lineage>
        <taxon>Eukaryota</taxon>
        <taxon>Fungi</taxon>
        <taxon>Dikarya</taxon>
        <taxon>Ascomycota</taxon>
        <taxon>Pezizomycotina</taxon>
        <taxon>Dothideomycetes</taxon>
        <taxon>Dothideomycetidae</taxon>
        <taxon>Dothideales</taxon>
        <taxon>Saccotheciaceae</taxon>
        <taxon>Aureobasidium</taxon>
    </lineage>
</organism>